<keyword evidence="4" id="KW-0812">Transmembrane</keyword>
<feature type="chain" id="PRO_5034809445" evidence="5">
    <location>
        <begin position="24"/>
        <end position="942"/>
    </location>
</feature>
<feature type="compositionally biased region" description="Polar residues" evidence="3">
    <location>
        <begin position="637"/>
        <end position="646"/>
    </location>
</feature>
<protein>
    <submittedName>
        <fullName evidence="6">Uncharacterized protein</fullName>
    </submittedName>
</protein>
<keyword evidence="7" id="KW-1185">Reference proteome</keyword>
<accession>A0A8H6ZWD8</accession>
<dbReference type="AlphaFoldDB" id="A0A8H6ZWD8"/>
<keyword evidence="2" id="KW-0677">Repeat</keyword>
<feature type="transmembrane region" description="Helical" evidence="4">
    <location>
        <begin position="775"/>
        <end position="800"/>
    </location>
</feature>
<dbReference type="SUPFAM" id="SSF117281">
    <property type="entry name" value="Kelch motif"/>
    <property type="match status" value="1"/>
</dbReference>
<feature type="transmembrane region" description="Helical" evidence="4">
    <location>
        <begin position="806"/>
        <end position="827"/>
    </location>
</feature>
<dbReference type="VEuPathDB" id="FungiDB:PC9H_005377"/>
<reference evidence="6" key="1">
    <citation type="submission" date="2019-07" db="EMBL/GenBank/DDBJ databases">
        <authorList>
            <person name="Palmer J.M."/>
        </authorList>
    </citation>
    <scope>NUCLEOTIDE SEQUENCE</scope>
    <source>
        <strain evidence="6">PC9</strain>
    </source>
</reference>
<evidence type="ECO:0000256" key="5">
    <source>
        <dbReference type="SAM" id="SignalP"/>
    </source>
</evidence>
<feature type="compositionally biased region" description="Basic and acidic residues" evidence="3">
    <location>
        <begin position="912"/>
        <end position="926"/>
    </location>
</feature>
<proteinExistence type="predicted"/>
<dbReference type="Pfam" id="PF24681">
    <property type="entry name" value="Kelch_KLHDC2_KLHL20_DRC7"/>
    <property type="match status" value="1"/>
</dbReference>
<keyword evidence="1" id="KW-0880">Kelch repeat</keyword>
<feature type="region of interest" description="Disordered" evidence="3">
    <location>
        <begin position="616"/>
        <end position="701"/>
    </location>
</feature>
<dbReference type="OrthoDB" id="10250130at2759"/>
<keyword evidence="4" id="KW-1133">Transmembrane helix</keyword>
<dbReference type="GeneID" id="59375195"/>
<feature type="region of interest" description="Disordered" evidence="3">
    <location>
        <begin position="888"/>
        <end position="926"/>
    </location>
</feature>
<evidence type="ECO:0000313" key="7">
    <source>
        <dbReference type="Proteomes" id="UP000623687"/>
    </source>
</evidence>
<organism evidence="6 7">
    <name type="scientific">Pleurotus ostreatus</name>
    <name type="common">Oyster mushroom</name>
    <name type="synonym">White-rot fungus</name>
    <dbReference type="NCBI Taxonomy" id="5322"/>
    <lineage>
        <taxon>Eukaryota</taxon>
        <taxon>Fungi</taxon>
        <taxon>Dikarya</taxon>
        <taxon>Basidiomycota</taxon>
        <taxon>Agaricomycotina</taxon>
        <taxon>Agaricomycetes</taxon>
        <taxon>Agaricomycetidae</taxon>
        <taxon>Agaricales</taxon>
        <taxon>Pleurotineae</taxon>
        <taxon>Pleurotaceae</taxon>
        <taxon>Pleurotus</taxon>
    </lineage>
</organism>
<dbReference type="Proteomes" id="UP000623687">
    <property type="component" value="Unassembled WGS sequence"/>
</dbReference>
<evidence type="ECO:0000256" key="4">
    <source>
        <dbReference type="SAM" id="Phobius"/>
    </source>
</evidence>
<evidence type="ECO:0000256" key="1">
    <source>
        <dbReference type="ARBA" id="ARBA00022441"/>
    </source>
</evidence>
<evidence type="ECO:0000313" key="6">
    <source>
        <dbReference type="EMBL" id="KAF7433425.1"/>
    </source>
</evidence>
<dbReference type="PANTHER" id="PTHR46093:SF3">
    <property type="entry name" value="ACYL-COA-BINDING DOMAIN-CONTAINING PROTEIN 4"/>
    <property type="match status" value="1"/>
</dbReference>
<dbReference type="InterPro" id="IPR015915">
    <property type="entry name" value="Kelch-typ_b-propeller"/>
</dbReference>
<name>A0A8H6ZWD8_PLEOS</name>
<dbReference type="Gene3D" id="2.120.10.80">
    <property type="entry name" value="Kelch-type beta propeller"/>
    <property type="match status" value="2"/>
</dbReference>
<gene>
    <name evidence="6" type="ORF">PC9H_005377</name>
</gene>
<evidence type="ECO:0000256" key="2">
    <source>
        <dbReference type="ARBA" id="ARBA00022737"/>
    </source>
</evidence>
<feature type="transmembrane region" description="Helical" evidence="4">
    <location>
        <begin position="534"/>
        <end position="561"/>
    </location>
</feature>
<evidence type="ECO:0000256" key="3">
    <source>
        <dbReference type="SAM" id="MobiDB-lite"/>
    </source>
</evidence>
<feature type="region of interest" description="Disordered" evidence="3">
    <location>
        <begin position="95"/>
        <end position="114"/>
    </location>
</feature>
<feature type="transmembrane region" description="Helical" evidence="4">
    <location>
        <begin position="581"/>
        <end position="606"/>
    </location>
</feature>
<dbReference type="RefSeq" id="XP_036633452.1">
    <property type="nucleotide sequence ID" value="XM_036774950.1"/>
</dbReference>
<comment type="caution">
    <text evidence="6">The sequence shown here is derived from an EMBL/GenBank/DDBJ whole genome shotgun (WGS) entry which is preliminary data.</text>
</comment>
<keyword evidence="4" id="KW-0472">Membrane</keyword>
<keyword evidence="5" id="KW-0732">Signal</keyword>
<feature type="compositionally biased region" description="Low complexity" evidence="3">
    <location>
        <begin position="457"/>
        <end position="468"/>
    </location>
</feature>
<feature type="region of interest" description="Disordered" evidence="3">
    <location>
        <begin position="457"/>
        <end position="485"/>
    </location>
</feature>
<feature type="compositionally biased region" description="Acidic residues" evidence="3">
    <location>
        <begin position="902"/>
        <end position="911"/>
    </location>
</feature>
<dbReference type="EMBL" id="JACETU010000003">
    <property type="protein sequence ID" value="KAF7433425.1"/>
    <property type="molecule type" value="Genomic_DNA"/>
</dbReference>
<feature type="signal peptide" evidence="5">
    <location>
        <begin position="1"/>
        <end position="23"/>
    </location>
</feature>
<sequence>MGRAYYAGFLSALIFAGLSSSFAQTISTNTPIPPLQWINLTDSLGGARPPPLKDAVMGYDESSRSLIIFGGESSGGFPQSQTYILNLQTLQWSTPSPPDNLRRTPSARSSAIGGVDNAASNRHGFVVIGGKDSGGRALSDVWEFDFINQFWSEVSVSPGGPPPRWGSAGGIDLRTPPTQDPVVPGPNNTFYVAGGFNGATTQALSDVWMLDVSGTLSSNLPDSVAASWQRVSITPSLSSQVNQGGTIIGHQIVAVGGCSTASSDRSCANQKSYIIDPTRSQVISPDGCPAPRLSPTVISNTNPFSTRFASQAFLLLGTFNASLWDDGGGLEKGEVAVLDINTGSWARILPAGDPGASGKQAFPGPREGASAFSFPQALVGSDRNISSDTIIYGGRDVEGRYLSEVWLLRAYSGELSSASERWSGYGNGQLQTGANANGAGVSVSYLSQCAVAISPTQSSTSSAPGPSATQPPPGSPTSPQDGDARFFPYDTSTTHKLLAPLSLAIFQVAFLVLRQVSPWFNTSFASDTHLAWTYLPILAVIVAYGVGVAGIATAFTSISATSSIAKRAEPSLTLQTLHGQVGLAFFVGLFGLMPILLALSLLIQFLRRPADSRSEKSKATSIALNEKNGPHSEPISRPQSEQNVSPPSSPRQRVHSWGPSTLWQRSTEGRLSDDSESMSSGGPTRTFEVLNRPARNRKKTGASLAIPMNESPSHIPRNLSDVDWLQRRRSLNAVGELDYALTQASRPTPSTPHTMDALVPPGNHISNSQPFMPSLFVSIVHILLHVFLLALSIITLIALWRRAPRAAFAVFLAWTIIFYVIMFVSSWRGRPNNSLLSSLCYRIRIDPHQTPALSASPTPQSMPADVDQYPFPTDNRGPYVHHQPAYRVAPSDYSHGPRSVETDDDIDEDDDARQRQMEEEMSRRDVSIVTVPRRKLWITNPS</sequence>
<dbReference type="PANTHER" id="PTHR46093">
    <property type="entry name" value="ACYL-COA-BINDING DOMAIN-CONTAINING PROTEIN 5"/>
    <property type="match status" value="1"/>
</dbReference>